<gene>
    <name evidence="2" type="ordered locus">P9303_21651</name>
</gene>
<evidence type="ECO:0000313" key="3">
    <source>
        <dbReference type="Proteomes" id="UP000002274"/>
    </source>
</evidence>
<keyword evidence="1" id="KW-0812">Transmembrane</keyword>
<proteinExistence type="predicted"/>
<protein>
    <submittedName>
        <fullName evidence="2">Uncharacterized protein</fullName>
    </submittedName>
</protein>
<dbReference type="KEGG" id="pmf:P9303_21651"/>
<accession>A2CBP0</accession>
<organism evidence="2 3">
    <name type="scientific">Prochlorococcus marinus (strain MIT 9303)</name>
    <dbReference type="NCBI Taxonomy" id="59922"/>
    <lineage>
        <taxon>Bacteria</taxon>
        <taxon>Bacillati</taxon>
        <taxon>Cyanobacteriota</taxon>
        <taxon>Cyanophyceae</taxon>
        <taxon>Synechococcales</taxon>
        <taxon>Prochlorococcaceae</taxon>
        <taxon>Prochlorococcus</taxon>
    </lineage>
</organism>
<reference evidence="2 3" key="1">
    <citation type="journal article" date="2007" name="PLoS Genet.">
        <title>Patterns and implications of gene gain and loss in the evolution of Prochlorococcus.</title>
        <authorList>
            <person name="Kettler G.C."/>
            <person name="Martiny A.C."/>
            <person name="Huang K."/>
            <person name="Zucker J."/>
            <person name="Coleman M.L."/>
            <person name="Rodrigue S."/>
            <person name="Chen F."/>
            <person name="Lapidus A."/>
            <person name="Ferriera S."/>
            <person name="Johnson J."/>
            <person name="Steglich C."/>
            <person name="Church G.M."/>
            <person name="Richardson P."/>
            <person name="Chisholm S.W."/>
        </authorList>
    </citation>
    <scope>NUCLEOTIDE SEQUENCE [LARGE SCALE GENOMIC DNA]</scope>
    <source>
        <strain evidence="2 3">MIT 9303</strain>
    </source>
</reference>
<dbReference type="EMBL" id="CP000554">
    <property type="protein sequence ID" value="ABM78900.1"/>
    <property type="molecule type" value="Genomic_DNA"/>
</dbReference>
<dbReference type="BioCyc" id="PMAR59922:G1G80-1894-MONOMER"/>
<keyword evidence="1" id="KW-0472">Membrane</keyword>
<sequence length="75" mass="8094">METLKSVVLPVVTAAALLIAALSLAFIAFSLAPVAHWANNQNICVEQEITKSKAPISWGVRKCNGRSKVYQVQPT</sequence>
<name>A2CBP0_PROM3</name>
<dbReference type="Proteomes" id="UP000002274">
    <property type="component" value="Chromosome"/>
</dbReference>
<evidence type="ECO:0000313" key="2">
    <source>
        <dbReference type="EMBL" id="ABM78900.1"/>
    </source>
</evidence>
<feature type="transmembrane region" description="Helical" evidence="1">
    <location>
        <begin position="7"/>
        <end position="32"/>
    </location>
</feature>
<keyword evidence="1" id="KW-1133">Transmembrane helix</keyword>
<evidence type="ECO:0000256" key="1">
    <source>
        <dbReference type="SAM" id="Phobius"/>
    </source>
</evidence>
<dbReference type="AlphaFoldDB" id="A2CBP0"/>
<dbReference type="HOGENOM" id="CLU_2635208_0_0_3"/>